<reference evidence="3 4" key="1">
    <citation type="submission" date="2019-06" db="EMBL/GenBank/DDBJ databases">
        <title>Draft genomes of female and male turbot (Scophthalmus maximus).</title>
        <authorList>
            <person name="Xu H."/>
            <person name="Xu X.-W."/>
            <person name="Shao C."/>
            <person name="Chen S."/>
        </authorList>
    </citation>
    <scope>NUCLEOTIDE SEQUENCE [LARGE SCALE GENOMIC DNA]</scope>
    <source>
        <strain evidence="3">Ysfricsl-2016a</strain>
        <tissue evidence="3">Blood</tissue>
    </source>
</reference>
<feature type="region of interest" description="Disordered" evidence="1">
    <location>
        <begin position="291"/>
        <end position="330"/>
    </location>
</feature>
<evidence type="ECO:0000313" key="3">
    <source>
        <dbReference type="EMBL" id="KAF0041243.1"/>
    </source>
</evidence>
<feature type="region of interest" description="Disordered" evidence="1">
    <location>
        <begin position="667"/>
        <end position="687"/>
    </location>
</feature>
<feature type="region of interest" description="Disordered" evidence="1">
    <location>
        <begin position="183"/>
        <end position="235"/>
    </location>
</feature>
<dbReference type="Proteomes" id="UP000438429">
    <property type="component" value="Unassembled WGS sequence"/>
</dbReference>
<feature type="chain" id="PRO_5025643218" evidence="2">
    <location>
        <begin position="27"/>
        <end position="807"/>
    </location>
</feature>
<accession>A0A6A4T5I0</accession>
<feature type="compositionally biased region" description="Basic and acidic residues" evidence="1">
    <location>
        <begin position="437"/>
        <end position="447"/>
    </location>
</feature>
<feature type="compositionally biased region" description="Basic and acidic residues" evidence="1">
    <location>
        <begin position="478"/>
        <end position="489"/>
    </location>
</feature>
<gene>
    <name evidence="3" type="ORF">F2P81_007141</name>
</gene>
<feature type="region of interest" description="Disordered" evidence="1">
    <location>
        <begin position="420"/>
        <end position="542"/>
    </location>
</feature>
<name>A0A6A4T5I0_SCOMX</name>
<protein>
    <submittedName>
        <fullName evidence="3">Uncharacterized protein</fullName>
    </submittedName>
</protein>
<dbReference type="EMBL" id="VEVO01000006">
    <property type="protein sequence ID" value="KAF0041243.1"/>
    <property type="molecule type" value="Genomic_DNA"/>
</dbReference>
<feature type="compositionally biased region" description="Basic and acidic residues" evidence="1">
    <location>
        <begin position="203"/>
        <end position="214"/>
    </location>
</feature>
<organism evidence="3 4">
    <name type="scientific">Scophthalmus maximus</name>
    <name type="common">Turbot</name>
    <name type="synonym">Psetta maxima</name>
    <dbReference type="NCBI Taxonomy" id="52904"/>
    <lineage>
        <taxon>Eukaryota</taxon>
        <taxon>Metazoa</taxon>
        <taxon>Chordata</taxon>
        <taxon>Craniata</taxon>
        <taxon>Vertebrata</taxon>
        <taxon>Euteleostomi</taxon>
        <taxon>Actinopterygii</taxon>
        <taxon>Neopterygii</taxon>
        <taxon>Teleostei</taxon>
        <taxon>Neoteleostei</taxon>
        <taxon>Acanthomorphata</taxon>
        <taxon>Carangaria</taxon>
        <taxon>Pleuronectiformes</taxon>
        <taxon>Pleuronectoidei</taxon>
        <taxon>Scophthalmidae</taxon>
        <taxon>Scophthalmus</taxon>
    </lineage>
</organism>
<sequence length="807" mass="90194">MDRLLRRSWLCTLLLWGCICFPPQEGYNIAHGYYLNENPQTSNQFPSGALLNTNSEDKTQVVGDQSFVSLQREPVHHETGEDVSSITSLGEKMAQHQPVSGQEDQFLEAPAVQKYGNLSSGYQHPFGVLVKEHAPKNTVEGISFPTITDFRRFIETMKSSFLTPGSDLSRHFQTARETMKNQFTSGAQNINGESSMSNSVKEGSAHDDDSKNEVWSETDANYQKPSESLSFLDPVDSTGSVISPSRFDNQDSSIYSRQNLAATEHVSNNYGRLTNYGEENHDILTRAPDVQNENAQSKSYEPPEQNHPGSIYGEYYSPPVSPPNSPFQDQSYYSIKKSRIKSLTSDENIHQPKYSFQSGVSLTGYQQPSAGFELGNDFQREELHRETESELRSLQKPLNSYGKSIYVTAPRVQFYIPDNISKHKRPDQSVHTYQPTVDKDINSDPSDHLPVSTGPASSSSDLSPQSSSSSHMSVEASSSHDPRHQEFNRKPIRSNLFIMKPSSSSHDSSRHDGHLGNQRVDVSRPSTLTAQAEDEEKSDLSKQNLGFAIQEPKQMNDYSLIPPSPGLDSTQSAISSPFSDDNASFDYPTNLPSTSEPKKASSRLLGNEVMSKTFEIKNMISDRFPHSARKLQDLFPTKQKQGITLNAGSLGSTRAGLLHTFAQSTKVQRRPASGNRDFYRPHKPLSTSKLSGSTLNGVFWREGSNTKRLPPQTGPKTSPPFVSAYVTQSRNGYARHKVFLSKTSYTPYRHFEGKAAKDQWKPDPRRSEAPLFEMGKDQHLRKIRWYGKKPSNVLLLNITAVLITRLS</sequence>
<evidence type="ECO:0000256" key="2">
    <source>
        <dbReference type="SAM" id="SignalP"/>
    </source>
</evidence>
<proteinExistence type="predicted"/>
<feature type="compositionally biased region" description="Low complexity" evidence="1">
    <location>
        <begin position="457"/>
        <end position="477"/>
    </location>
</feature>
<feature type="compositionally biased region" description="Polar residues" evidence="1">
    <location>
        <begin position="567"/>
        <end position="582"/>
    </location>
</feature>
<keyword evidence="2" id="KW-0732">Signal</keyword>
<feature type="signal peptide" evidence="2">
    <location>
        <begin position="1"/>
        <end position="26"/>
    </location>
</feature>
<evidence type="ECO:0000256" key="1">
    <source>
        <dbReference type="SAM" id="MobiDB-lite"/>
    </source>
</evidence>
<feature type="compositionally biased region" description="Polar residues" evidence="1">
    <location>
        <begin position="183"/>
        <end position="201"/>
    </location>
</feature>
<feature type="compositionally biased region" description="Polar residues" evidence="1">
    <location>
        <begin position="215"/>
        <end position="229"/>
    </location>
</feature>
<dbReference type="AlphaFoldDB" id="A0A6A4T5I0"/>
<evidence type="ECO:0000313" key="4">
    <source>
        <dbReference type="Proteomes" id="UP000438429"/>
    </source>
</evidence>
<feature type="region of interest" description="Disordered" evidence="1">
    <location>
        <begin position="564"/>
        <end position="603"/>
    </location>
</feature>
<comment type="caution">
    <text evidence="3">The sequence shown here is derived from an EMBL/GenBank/DDBJ whole genome shotgun (WGS) entry which is preliminary data.</text>
</comment>